<reference evidence="8 9" key="1">
    <citation type="submission" date="2018-10" db="EMBL/GenBank/DDBJ databases">
        <title>Sequencing the genomes of 1000 actinobacteria strains.</title>
        <authorList>
            <person name="Klenk H.-P."/>
        </authorList>
    </citation>
    <scope>NUCLEOTIDE SEQUENCE [LARGE SCALE GENOMIC DNA]</scope>
    <source>
        <strain evidence="8 9">DSM 44267</strain>
    </source>
</reference>
<evidence type="ECO:0000256" key="5">
    <source>
        <dbReference type="ARBA" id="ARBA00023244"/>
    </source>
</evidence>
<protein>
    <recommendedName>
        <fullName evidence="1">uroporphyrinogen-III C-methyltransferase</fullName>
        <ecNumber evidence="1">2.1.1.107</ecNumber>
    </recommendedName>
</protein>
<name>A0A495XVX0_9MICO</name>
<dbReference type="GO" id="GO:0019354">
    <property type="term" value="P:siroheme biosynthetic process"/>
    <property type="evidence" value="ECO:0007669"/>
    <property type="project" value="InterPro"/>
</dbReference>
<evidence type="ECO:0000256" key="6">
    <source>
        <dbReference type="RuleBase" id="RU003960"/>
    </source>
</evidence>
<dbReference type="PANTHER" id="PTHR45790:SF3">
    <property type="entry name" value="S-ADENOSYL-L-METHIONINE-DEPENDENT UROPORPHYRINOGEN III METHYLTRANSFERASE, CHLOROPLASTIC"/>
    <property type="match status" value="1"/>
</dbReference>
<dbReference type="InterPro" id="IPR003043">
    <property type="entry name" value="Uropor_MeTrfase_CS"/>
</dbReference>
<keyword evidence="2 6" id="KW-0489">Methyltransferase</keyword>
<dbReference type="PANTHER" id="PTHR45790">
    <property type="entry name" value="SIROHEME SYNTHASE-RELATED"/>
    <property type="match status" value="1"/>
</dbReference>
<dbReference type="EC" id="2.1.1.107" evidence="1"/>
<dbReference type="InterPro" id="IPR050161">
    <property type="entry name" value="Siro_Cobalamin_biosynth"/>
</dbReference>
<dbReference type="InterPro" id="IPR006366">
    <property type="entry name" value="CobA/CysG_C"/>
</dbReference>
<evidence type="ECO:0000256" key="4">
    <source>
        <dbReference type="ARBA" id="ARBA00022691"/>
    </source>
</evidence>
<comment type="similarity">
    <text evidence="6">Belongs to the precorrin methyltransferase family.</text>
</comment>
<keyword evidence="5" id="KW-0627">Porphyrin biosynthesis</keyword>
<evidence type="ECO:0000256" key="1">
    <source>
        <dbReference type="ARBA" id="ARBA00012162"/>
    </source>
</evidence>
<dbReference type="Gene3D" id="3.30.950.10">
    <property type="entry name" value="Methyltransferase, Cobalt-precorrin-4 Transmethylase, Domain 2"/>
    <property type="match status" value="1"/>
</dbReference>
<dbReference type="SUPFAM" id="SSF53790">
    <property type="entry name" value="Tetrapyrrole methylase"/>
    <property type="match status" value="1"/>
</dbReference>
<gene>
    <name evidence="8" type="ORF">DFJ68_1862</name>
</gene>
<evidence type="ECO:0000256" key="2">
    <source>
        <dbReference type="ARBA" id="ARBA00022603"/>
    </source>
</evidence>
<dbReference type="AlphaFoldDB" id="A0A495XVX0"/>
<dbReference type="PROSITE" id="PS00840">
    <property type="entry name" value="SUMT_2"/>
    <property type="match status" value="1"/>
</dbReference>
<evidence type="ECO:0000259" key="7">
    <source>
        <dbReference type="Pfam" id="PF00590"/>
    </source>
</evidence>
<evidence type="ECO:0000313" key="8">
    <source>
        <dbReference type="EMBL" id="RKT78417.1"/>
    </source>
</evidence>
<comment type="caution">
    <text evidence="8">The sequence shown here is derived from an EMBL/GenBank/DDBJ whole genome shotgun (WGS) entry which is preliminary data.</text>
</comment>
<evidence type="ECO:0000313" key="9">
    <source>
        <dbReference type="Proteomes" id="UP000278440"/>
    </source>
</evidence>
<dbReference type="GO" id="GO:0004851">
    <property type="term" value="F:uroporphyrin-III C-methyltransferase activity"/>
    <property type="evidence" value="ECO:0007669"/>
    <property type="project" value="UniProtKB-EC"/>
</dbReference>
<dbReference type="Pfam" id="PF00590">
    <property type="entry name" value="TP_methylase"/>
    <property type="match status" value="1"/>
</dbReference>
<keyword evidence="4" id="KW-0949">S-adenosyl-L-methionine</keyword>
<feature type="domain" description="Tetrapyrrole methylase" evidence="7">
    <location>
        <begin position="101"/>
        <end position="309"/>
    </location>
</feature>
<dbReference type="RefSeq" id="WP_121032625.1">
    <property type="nucleotide sequence ID" value="NZ_RBXT01000001.1"/>
</dbReference>
<dbReference type="Proteomes" id="UP000278440">
    <property type="component" value="Unassembled WGS sequence"/>
</dbReference>
<dbReference type="GO" id="GO:0032259">
    <property type="term" value="P:methylation"/>
    <property type="evidence" value="ECO:0007669"/>
    <property type="project" value="UniProtKB-KW"/>
</dbReference>
<dbReference type="InterPro" id="IPR035996">
    <property type="entry name" value="4pyrrol_Methylase_sf"/>
</dbReference>
<dbReference type="InterPro" id="IPR014776">
    <property type="entry name" value="4pyrrole_Mease_sub2"/>
</dbReference>
<dbReference type="InterPro" id="IPR000878">
    <property type="entry name" value="4pyrrol_Mease"/>
</dbReference>
<sequence>MLLQTDVGGVPVLVVGASGEVDASVRRWSRAGAVVTTAVYGTDPADPAADDLATLTTLTTRAETAHVAVLVGSADRPAVREVLEGRCLVVTEPAPVSRRGRVVLVGAGPGGPGLLTLDAVDALADADVVLADRLAEVGDLTRLAPGARIVDVGKRPGHHAVPQERIESLMVAAALEGLTVVRLKGGDPYVFGRGGEEVAAAVEAGVPVTVVPGVTSAVGVPGAAGIPVTHRGVSHVVTVVSGHVPLTNEQAGGLVALGGTIVLLMGVHNLVPLTGALVAAGLPATTPAAVVERGLTPAQRSVVGTVATLPDLARRHGVTSPAVIVVGEVVRRSQVWDRRVDGAVVADAEDGGRAGDADALADLTSWLEVVA</sequence>
<dbReference type="InterPro" id="IPR014777">
    <property type="entry name" value="4pyrrole_Mease_sub1"/>
</dbReference>
<evidence type="ECO:0000256" key="3">
    <source>
        <dbReference type="ARBA" id="ARBA00022679"/>
    </source>
</evidence>
<dbReference type="Gene3D" id="3.40.1010.10">
    <property type="entry name" value="Cobalt-precorrin-4 Transmethylase, Domain 1"/>
    <property type="match status" value="1"/>
</dbReference>
<organism evidence="8 9">
    <name type="scientific">Terracoccus luteus</name>
    <dbReference type="NCBI Taxonomy" id="53356"/>
    <lineage>
        <taxon>Bacteria</taxon>
        <taxon>Bacillati</taxon>
        <taxon>Actinomycetota</taxon>
        <taxon>Actinomycetes</taxon>
        <taxon>Micrococcales</taxon>
        <taxon>Intrasporangiaceae</taxon>
        <taxon>Terracoccus</taxon>
    </lineage>
</organism>
<dbReference type="OrthoDB" id="9815856at2"/>
<dbReference type="NCBIfam" id="NF004790">
    <property type="entry name" value="PRK06136.1"/>
    <property type="match status" value="1"/>
</dbReference>
<dbReference type="NCBIfam" id="TIGR01469">
    <property type="entry name" value="cobA_cysG_Cterm"/>
    <property type="match status" value="1"/>
</dbReference>
<keyword evidence="9" id="KW-1185">Reference proteome</keyword>
<keyword evidence="3 6" id="KW-0808">Transferase</keyword>
<accession>A0A495XVX0</accession>
<proteinExistence type="inferred from homology"/>
<dbReference type="EMBL" id="RBXT01000001">
    <property type="protein sequence ID" value="RKT78417.1"/>
    <property type="molecule type" value="Genomic_DNA"/>
</dbReference>
<dbReference type="FunFam" id="3.40.1010.10:FF:000001">
    <property type="entry name" value="Siroheme synthase"/>
    <property type="match status" value="1"/>
</dbReference>